<keyword evidence="2" id="KW-1133">Transmembrane helix</keyword>
<evidence type="ECO:0000313" key="3">
    <source>
        <dbReference type="EMBL" id="HCO24367.1"/>
    </source>
</evidence>
<evidence type="ECO:0000256" key="2">
    <source>
        <dbReference type="SAM" id="Phobius"/>
    </source>
</evidence>
<sequence length="506" mass="56993">MAWPELSIEDFPPERDDEPSSLRQDIIDELSDHFACALNRELLKDPDEQTAKQRVIQNFGDPINIARQLWLDAMKEKIMSQRIMTGISVVMAVCCIAVVGFAWILVQESRVVNQKMLEQLATIADRPQPVAAVGREQQILDQLKELREEQQAATGASSEGMNQISFQLVQDNKDKKPAVGFKGTLRKEGNDLDSFTLEAKSNAEGLLDFGKLPWGKYQLNLSAPWGEYFFKSISVLPARSYSEEINCPAAPPAQVPVQFQVKWPGEFNAEDWVLLCDMSYRAGIQQQIDSSRVIQDHNWTYQQIPDENSSGVYLIDHQNMITSCPVKKDGEFKDLNLQQLMETSSVKMSQGTHVLPDLILVQKKDLQRLTELNVRQDYTVLNDARNQIGKYNLELNMILGSGNGFGAPFSAKSFLLIPFRNAPIHLAQDDLVNVKEGPRYADGIELSKRGSSLRHLKTRRICGKSSCLTWKISKCLKESRAQGRVSFRDSCFSGNDHQLGVRSELA</sequence>
<feature type="region of interest" description="Disordered" evidence="1">
    <location>
        <begin position="1"/>
        <end position="20"/>
    </location>
</feature>
<accession>A0A3D3R8M9</accession>
<comment type="caution">
    <text evidence="3">The sequence shown here is derived from an EMBL/GenBank/DDBJ whole genome shotgun (WGS) entry which is preliminary data.</text>
</comment>
<feature type="transmembrane region" description="Helical" evidence="2">
    <location>
        <begin position="83"/>
        <end position="106"/>
    </location>
</feature>
<dbReference type="AlphaFoldDB" id="A0A3D3R8M9"/>
<name>A0A3D3R8M9_9PLAN</name>
<evidence type="ECO:0000256" key="1">
    <source>
        <dbReference type="SAM" id="MobiDB-lite"/>
    </source>
</evidence>
<dbReference type="EMBL" id="DQAY01000091">
    <property type="protein sequence ID" value="HCO24367.1"/>
    <property type="molecule type" value="Genomic_DNA"/>
</dbReference>
<gene>
    <name evidence="3" type="ORF">DIT97_15500</name>
</gene>
<organism evidence="3 4">
    <name type="scientific">Gimesia maris</name>
    <dbReference type="NCBI Taxonomy" id="122"/>
    <lineage>
        <taxon>Bacteria</taxon>
        <taxon>Pseudomonadati</taxon>
        <taxon>Planctomycetota</taxon>
        <taxon>Planctomycetia</taxon>
        <taxon>Planctomycetales</taxon>
        <taxon>Planctomycetaceae</taxon>
        <taxon>Gimesia</taxon>
    </lineage>
</organism>
<keyword evidence="2" id="KW-0812">Transmembrane</keyword>
<reference evidence="3 4" key="1">
    <citation type="journal article" date="2018" name="Nat. Biotechnol.">
        <title>A standardized bacterial taxonomy based on genome phylogeny substantially revises the tree of life.</title>
        <authorList>
            <person name="Parks D.H."/>
            <person name="Chuvochina M."/>
            <person name="Waite D.W."/>
            <person name="Rinke C."/>
            <person name="Skarshewski A."/>
            <person name="Chaumeil P.A."/>
            <person name="Hugenholtz P."/>
        </authorList>
    </citation>
    <scope>NUCLEOTIDE SEQUENCE [LARGE SCALE GENOMIC DNA]</scope>
    <source>
        <strain evidence="3">UBA9375</strain>
    </source>
</reference>
<protein>
    <submittedName>
        <fullName evidence="3">Uncharacterized protein</fullName>
    </submittedName>
</protein>
<keyword evidence="2" id="KW-0472">Membrane</keyword>
<dbReference type="Proteomes" id="UP000263642">
    <property type="component" value="Unassembled WGS sequence"/>
</dbReference>
<evidence type="ECO:0000313" key="4">
    <source>
        <dbReference type="Proteomes" id="UP000263642"/>
    </source>
</evidence>
<proteinExistence type="predicted"/>